<dbReference type="InterPro" id="IPR020904">
    <property type="entry name" value="Sc_DH/Rdtase_CS"/>
</dbReference>
<dbReference type="EMBL" id="FOFA01000008">
    <property type="protein sequence ID" value="SER05400.1"/>
    <property type="molecule type" value="Genomic_DNA"/>
</dbReference>
<dbReference type="PROSITE" id="PS00061">
    <property type="entry name" value="ADH_SHORT"/>
    <property type="match status" value="1"/>
</dbReference>
<organism evidence="5 6">
    <name type="scientific">Microlunatus flavus</name>
    <dbReference type="NCBI Taxonomy" id="1036181"/>
    <lineage>
        <taxon>Bacteria</taxon>
        <taxon>Bacillati</taxon>
        <taxon>Actinomycetota</taxon>
        <taxon>Actinomycetes</taxon>
        <taxon>Propionibacteriales</taxon>
        <taxon>Propionibacteriaceae</taxon>
        <taxon>Microlunatus</taxon>
    </lineage>
</organism>
<dbReference type="STRING" id="1036181.SAMN05421756_108115"/>
<dbReference type="PANTHER" id="PTHR24321">
    <property type="entry name" value="DEHYDROGENASES, SHORT CHAIN"/>
    <property type="match status" value="1"/>
</dbReference>
<evidence type="ECO:0000256" key="3">
    <source>
        <dbReference type="ARBA" id="ARBA00023027"/>
    </source>
</evidence>
<keyword evidence="2" id="KW-0560">Oxidoreductase</keyword>
<evidence type="ECO:0000313" key="5">
    <source>
        <dbReference type="EMBL" id="SER05400.1"/>
    </source>
</evidence>
<evidence type="ECO:0000256" key="2">
    <source>
        <dbReference type="ARBA" id="ARBA00023002"/>
    </source>
</evidence>
<evidence type="ECO:0000259" key="4">
    <source>
        <dbReference type="SMART" id="SM00822"/>
    </source>
</evidence>
<dbReference type="PANTHER" id="PTHR24321:SF8">
    <property type="entry name" value="ESTRADIOL 17-BETA-DEHYDROGENASE 8-RELATED"/>
    <property type="match status" value="1"/>
</dbReference>
<keyword evidence="3" id="KW-0520">NAD</keyword>
<accession>A0A1H9L1Y1</accession>
<dbReference type="FunFam" id="3.40.50.720:FF:000084">
    <property type="entry name" value="Short-chain dehydrogenase reductase"/>
    <property type="match status" value="1"/>
</dbReference>
<dbReference type="Proteomes" id="UP000198504">
    <property type="component" value="Unassembled WGS sequence"/>
</dbReference>
<protein>
    <submittedName>
        <fullName evidence="5">3alpha(Or 20beta)-hydroxysteroid dehydrogenase/cyclopentanol dehydrogenase</fullName>
    </submittedName>
</protein>
<name>A0A1H9L1Y1_9ACTN</name>
<dbReference type="InterPro" id="IPR002347">
    <property type="entry name" value="SDR_fam"/>
</dbReference>
<keyword evidence="6" id="KW-1185">Reference proteome</keyword>
<dbReference type="AlphaFoldDB" id="A0A1H9L1Y1"/>
<comment type="similarity">
    <text evidence="1">Belongs to the short-chain dehydrogenases/reductases (SDR) family.</text>
</comment>
<gene>
    <name evidence="5" type="ORF">SAMN05421756_108115</name>
</gene>
<feature type="domain" description="Ketoreductase" evidence="4">
    <location>
        <begin position="18"/>
        <end position="200"/>
    </location>
</feature>
<dbReference type="Pfam" id="PF13561">
    <property type="entry name" value="adh_short_C2"/>
    <property type="match status" value="1"/>
</dbReference>
<dbReference type="PRINTS" id="PR00080">
    <property type="entry name" value="SDRFAMILY"/>
</dbReference>
<sequence length="256" mass="26308">MPASHALTDVRAQRLEGHVVLVTGGARGQGASHAQRLACEGATVWACDVLDEDGAALAARLEGDGLDVRYRHLDVTSPEAWAAVAAEIETAHGRLDGLVNNAGIIHVNPLAEETLEAWNGLLAVNVTGALLGLQAALPLLRRSSRPAVVNVASIFGAVGAPGYAAYCASKGALTALTKVAALELAPDKIRVNTLVPGGVSTPMNEHEKEGGVVPDTPLGRRAHVSELSAAVAFLLSPDASFVTGTELVVDGGFLAR</sequence>
<dbReference type="InterPro" id="IPR036291">
    <property type="entry name" value="NAD(P)-bd_dom_sf"/>
</dbReference>
<dbReference type="RefSeq" id="WP_091183887.1">
    <property type="nucleotide sequence ID" value="NZ_FOFA01000008.1"/>
</dbReference>
<dbReference type="PRINTS" id="PR00081">
    <property type="entry name" value="GDHRDH"/>
</dbReference>
<dbReference type="OrthoDB" id="3542748at2"/>
<dbReference type="SMART" id="SM00822">
    <property type="entry name" value="PKS_KR"/>
    <property type="match status" value="1"/>
</dbReference>
<dbReference type="GO" id="GO:0016491">
    <property type="term" value="F:oxidoreductase activity"/>
    <property type="evidence" value="ECO:0007669"/>
    <property type="project" value="UniProtKB-KW"/>
</dbReference>
<reference evidence="6" key="1">
    <citation type="submission" date="2016-10" db="EMBL/GenBank/DDBJ databases">
        <authorList>
            <person name="Varghese N."/>
            <person name="Submissions S."/>
        </authorList>
    </citation>
    <scope>NUCLEOTIDE SEQUENCE [LARGE SCALE GENOMIC DNA]</scope>
    <source>
        <strain evidence="6">CGMCC 4.6856</strain>
    </source>
</reference>
<evidence type="ECO:0000313" key="6">
    <source>
        <dbReference type="Proteomes" id="UP000198504"/>
    </source>
</evidence>
<evidence type="ECO:0000256" key="1">
    <source>
        <dbReference type="ARBA" id="ARBA00006484"/>
    </source>
</evidence>
<proteinExistence type="inferred from homology"/>
<dbReference type="InterPro" id="IPR057326">
    <property type="entry name" value="KR_dom"/>
</dbReference>
<dbReference type="SUPFAM" id="SSF51735">
    <property type="entry name" value="NAD(P)-binding Rossmann-fold domains"/>
    <property type="match status" value="1"/>
</dbReference>
<dbReference type="Gene3D" id="3.40.50.720">
    <property type="entry name" value="NAD(P)-binding Rossmann-like Domain"/>
    <property type="match status" value="1"/>
</dbReference>